<feature type="region of interest" description="Disordered" evidence="4">
    <location>
        <begin position="40"/>
        <end position="99"/>
    </location>
</feature>
<sequence length="329" mass="36672">MITRSPAVAGLRAVVLSAQPTRTAVLSASSTSSPINHVTIRSASSSSSSSGSGSRPPRFLRPSSSSRSAPPSTQNQYQSPSFGIKKEPDTQPDLNVHPLSFRDADIPYRTVRLVDPTTNHLLDPQPLRSILASYNQATHTLVLVSVDNKAAPIVKLVDKVEERRKERESEDKAKLRRKMALEEKEVQVSWQSAQGDIKHKLDLAKSLLEKGDSRVQVVFANRKRGENVPDPKKVEIIASFDQVLGEVGNKWKDDSRSRGLWVLYYNPLESARSQVQSKVRQAENDKRKEKEEKKEARRRKEEERRAKAEARAKAEEEQLAAEAPQGASP</sequence>
<accession>A0A1B9H2I2</accession>
<feature type="compositionally biased region" description="Basic and acidic residues" evidence="4">
    <location>
        <begin position="280"/>
        <end position="316"/>
    </location>
</feature>
<dbReference type="InterPro" id="IPR001288">
    <property type="entry name" value="Translation_initiation_fac_3"/>
</dbReference>
<dbReference type="OrthoDB" id="21573at2759"/>
<keyword evidence="3" id="KW-0648">Protein biosynthesis</keyword>
<reference evidence="6" key="2">
    <citation type="submission" date="2013-12" db="EMBL/GenBank/DDBJ databases">
        <title>Evolution of pathogenesis and genome organization in the Tremellales.</title>
        <authorList>
            <person name="Cuomo C."/>
            <person name="Litvintseva A."/>
            <person name="Heitman J."/>
            <person name="Chen Y."/>
            <person name="Sun S."/>
            <person name="Springer D."/>
            <person name="Dromer F."/>
            <person name="Young S."/>
            <person name="Zeng Q."/>
            <person name="Chapman S."/>
            <person name="Gujja S."/>
            <person name="Saif S."/>
            <person name="Birren B."/>
        </authorList>
    </citation>
    <scope>NUCLEOTIDE SEQUENCE [LARGE SCALE GENOMIC DNA]</scope>
    <source>
        <strain evidence="6">BCC8398</strain>
    </source>
</reference>
<evidence type="ECO:0000256" key="3">
    <source>
        <dbReference type="ARBA" id="ARBA00022917"/>
    </source>
</evidence>
<dbReference type="STRING" id="1296120.A0A1B9H2I2"/>
<keyword evidence="2" id="KW-0396">Initiation factor</keyword>
<dbReference type="PANTHER" id="PTHR10938:SF0">
    <property type="entry name" value="TRANSLATION INITIATION FACTOR IF-3, MITOCHONDRIAL"/>
    <property type="match status" value="1"/>
</dbReference>
<evidence type="ECO:0000256" key="2">
    <source>
        <dbReference type="ARBA" id="ARBA00022540"/>
    </source>
</evidence>
<evidence type="ECO:0000313" key="5">
    <source>
        <dbReference type="EMBL" id="OCF37469.1"/>
    </source>
</evidence>
<dbReference type="GO" id="GO:0003743">
    <property type="term" value="F:translation initiation factor activity"/>
    <property type="evidence" value="ECO:0007669"/>
    <property type="project" value="UniProtKB-KW"/>
</dbReference>
<evidence type="ECO:0000256" key="4">
    <source>
        <dbReference type="SAM" id="MobiDB-lite"/>
    </source>
</evidence>
<dbReference type="InterPro" id="IPR036788">
    <property type="entry name" value="T_IF-3_C_sf"/>
</dbReference>
<dbReference type="EMBL" id="KV700122">
    <property type="protein sequence ID" value="OCF37469.1"/>
    <property type="molecule type" value="Genomic_DNA"/>
</dbReference>
<name>A0A1B9H2I2_9TREE</name>
<feature type="compositionally biased region" description="Low complexity" evidence="4">
    <location>
        <begin position="41"/>
        <end position="72"/>
    </location>
</feature>
<evidence type="ECO:0008006" key="7">
    <source>
        <dbReference type="Google" id="ProtNLM"/>
    </source>
</evidence>
<keyword evidence="6" id="KW-1185">Reference proteome</keyword>
<proteinExistence type="inferred from homology"/>
<dbReference type="SUPFAM" id="SSF55200">
    <property type="entry name" value="Translation initiation factor IF3, C-terminal domain"/>
    <property type="match status" value="1"/>
</dbReference>
<dbReference type="Gene3D" id="3.30.110.10">
    <property type="entry name" value="Translation initiation factor 3 (IF-3), C-terminal domain"/>
    <property type="match status" value="1"/>
</dbReference>
<evidence type="ECO:0000313" key="6">
    <source>
        <dbReference type="Proteomes" id="UP000092666"/>
    </source>
</evidence>
<dbReference type="Proteomes" id="UP000092666">
    <property type="component" value="Unassembled WGS sequence"/>
</dbReference>
<dbReference type="PANTHER" id="PTHR10938">
    <property type="entry name" value="TRANSLATION INITIATION FACTOR IF-3"/>
    <property type="match status" value="1"/>
</dbReference>
<reference evidence="5 6" key="1">
    <citation type="submission" date="2013-07" db="EMBL/GenBank/DDBJ databases">
        <title>The Genome Sequence of Cryptococcus heveanensis BCC8398.</title>
        <authorList>
            <consortium name="The Broad Institute Genome Sequencing Platform"/>
            <person name="Cuomo C."/>
            <person name="Litvintseva A."/>
            <person name="Chen Y."/>
            <person name="Heitman J."/>
            <person name="Sun S."/>
            <person name="Springer D."/>
            <person name="Dromer F."/>
            <person name="Young S.K."/>
            <person name="Zeng Q."/>
            <person name="Gargeya S."/>
            <person name="Fitzgerald M."/>
            <person name="Abouelleil A."/>
            <person name="Alvarado L."/>
            <person name="Berlin A.M."/>
            <person name="Chapman S.B."/>
            <person name="Dewar J."/>
            <person name="Goldberg J."/>
            <person name="Griggs A."/>
            <person name="Gujja S."/>
            <person name="Hansen M."/>
            <person name="Howarth C."/>
            <person name="Imamovic A."/>
            <person name="Larimer J."/>
            <person name="McCowan C."/>
            <person name="Murphy C."/>
            <person name="Pearson M."/>
            <person name="Priest M."/>
            <person name="Roberts A."/>
            <person name="Saif S."/>
            <person name="Shea T."/>
            <person name="Sykes S."/>
            <person name="Wortman J."/>
            <person name="Nusbaum C."/>
            <person name="Birren B."/>
        </authorList>
    </citation>
    <scope>NUCLEOTIDE SEQUENCE [LARGE SCALE GENOMIC DNA]</scope>
    <source>
        <strain evidence="5 6">BCC8398</strain>
    </source>
</reference>
<comment type="similarity">
    <text evidence="1">Belongs to the IF-3 family.</text>
</comment>
<dbReference type="GO" id="GO:0005739">
    <property type="term" value="C:mitochondrion"/>
    <property type="evidence" value="ECO:0007669"/>
    <property type="project" value="TreeGrafter"/>
</dbReference>
<feature type="region of interest" description="Disordered" evidence="4">
    <location>
        <begin position="271"/>
        <end position="329"/>
    </location>
</feature>
<gene>
    <name evidence="5" type="ORF">I316_00593</name>
</gene>
<evidence type="ECO:0000256" key="1">
    <source>
        <dbReference type="ARBA" id="ARBA00005439"/>
    </source>
</evidence>
<dbReference type="GO" id="GO:0043022">
    <property type="term" value="F:ribosome binding"/>
    <property type="evidence" value="ECO:0007669"/>
    <property type="project" value="TreeGrafter"/>
</dbReference>
<organism evidence="5 6">
    <name type="scientific">Kwoniella heveanensis BCC8398</name>
    <dbReference type="NCBI Taxonomy" id="1296120"/>
    <lineage>
        <taxon>Eukaryota</taxon>
        <taxon>Fungi</taxon>
        <taxon>Dikarya</taxon>
        <taxon>Basidiomycota</taxon>
        <taxon>Agaricomycotina</taxon>
        <taxon>Tremellomycetes</taxon>
        <taxon>Tremellales</taxon>
        <taxon>Cryptococcaceae</taxon>
        <taxon>Kwoniella</taxon>
    </lineage>
</organism>
<protein>
    <recommendedName>
        <fullName evidence="7">Translation initiation factor 3 N-terminal domain-containing protein</fullName>
    </recommendedName>
</protein>
<dbReference type="GO" id="GO:0070124">
    <property type="term" value="P:mitochondrial translational initiation"/>
    <property type="evidence" value="ECO:0007669"/>
    <property type="project" value="TreeGrafter"/>
</dbReference>
<dbReference type="GO" id="GO:0032790">
    <property type="term" value="P:ribosome disassembly"/>
    <property type="evidence" value="ECO:0007669"/>
    <property type="project" value="TreeGrafter"/>
</dbReference>
<dbReference type="AlphaFoldDB" id="A0A1B9H2I2"/>